<evidence type="ECO:0000313" key="1">
    <source>
        <dbReference type="EMBL" id="TXC70975.1"/>
    </source>
</evidence>
<dbReference type="RefSeq" id="WP_147081798.1">
    <property type="nucleotide sequence ID" value="NZ_VOQR01000001.1"/>
</dbReference>
<name>A0A5C6UG11_9SPHN</name>
<dbReference type="AlphaFoldDB" id="A0A5C6UG11"/>
<dbReference type="EMBL" id="VOQR01000001">
    <property type="protein sequence ID" value="TXC70975.1"/>
    <property type="molecule type" value="Genomic_DNA"/>
</dbReference>
<sequence>MNKIQPYGADDGAHAFGDMLWRMITADNIDKHRLLMPIVRRARCKHVEFEGAGSISSMSFKGNVLPHAPGTRLKKNSDFSVDIVFSEPTTLAGKPVTGTLIEGCKAVGELIDIFRRTFAAT</sequence>
<reference evidence="1 2" key="1">
    <citation type="journal article" date="2013" name="Antonie Van Leeuwenhoek">
        <title>Sphingomonas ginsenosidivorax sp. nov., with the ability to transform ginsenosides.</title>
        <authorList>
            <person name="Jin X.F."/>
            <person name="Kim J.K."/>
            <person name="Liu Q.M."/>
            <person name="Kang M.S."/>
            <person name="He D."/>
            <person name="Jin F.X."/>
            <person name="Kim S.C."/>
            <person name="Im W.T."/>
        </authorList>
    </citation>
    <scope>NUCLEOTIDE SEQUENCE [LARGE SCALE GENOMIC DNA]</scope>
    <source>
        <strain evidence="1 2">KHI67</strain>
    </source>
</reference>
<dbReference type="Proteomes" id="UP000321250">
    <property type="component" value="Unassembled WGS sequence"/>
</dbReference>
<protein>
    <submittedName>
        <fullName evidence="1">Uncharacterized protein</fullName>
    </submittedName>
</protein>
<keyword evidence="2" id="KW-1185">Reference proteome</keyword>
<gene>
    <name evidence="1" type="ORF">FSB78_08460</name>
</gene>
<accession>A0A5C6UG11</accession>
<organism evidence="1 2">
    <name type="scientific">Sphingomonas ginsenosidivorax</name>
    <dbReference type="NCBI Taxonomy" id="862135"/>
    <lineage>
        <taxon>Bacteria</taxon>
        <taxon>Pseudomonadati</taxon>
        <taxon>Pseudomonadota</taxon>
        <taxon>Alphaproteobacteria</taxon>
        <taxon>Sphingomonadales</taxon>
        <taxon>Sphingomonadaceae</taxon>
        <taxon>Sphingomonas</taxon>
    </lineage>
</organism>
<proteinExistence type="predicted"/>
<comment type="caution">
    <text evidence="1">The sequence shown here is derived from an EMBL/GenBank/DDBJ whole genome shotgun (WGS) entry which is preliminary data.</text>
</comment>
<evidence type="ECO:0000313" key="2">
    <source>
        <dbReference type="Proteomes" id="UP000321250"/>
    </source>
</evidence>